<dbReference type="InterPro" id="IPR023845">
    <property type="entry name" value="DUF3817_TM"/>
</dbReference>
<name>A0A7I9XJP3_9MYCO</name>
<evidence type="ECO:0000259" key="7">
    <source>
        <dbReference type="Pfam" id="PF12823"/>
    </source>
</evidence>
<dbReference type="RefSeq" id="WP_085081543.1">
    <property type="nucleotide sequence ID" value="NZ_BLKV01000001.1"/>
</dbReference>
<protein>
    <recommendedName>
        <fullName evidence="7">DUF3817 domain-containing protein</fullName>
    </recommendedName>
</protein>
<keyword evidence="4 6" id="KW-1133">Transmembrane helix</keyword>
<evidence type="ECO:0000256" key="5">
    <source>
        <dbReference type="ARBA" id="ARBA00023136"/>
    </source>
</evidence>
<keyword evidence="9" id="KW-1185">Reference proteome</keyword>
<dbReference type="NCBIfam" id="TIGR03954">
    <property type="entry name" value="integ_memb_HG"/>
    <property type="match status" value="1"/>
</dbReference>
<feature type="transmembrane region" description="Helical" evidence="6">
    <location>
        <begin position="84"/>
        <end position="103"/>
    </location>
</feature>
<comment type="caution">
    <text evidence="8">The sequence shown here is derived from an EMBL/GenBank/DDBJ whole genome shotgun (WGS) entry which is preliminary data.</text>
</comment>
<dbReference type="Pfam" id="PF12823">
    <property type="entry name" value="DUF3817"/>
    <property type="match status" value="1"/>
</dbReference>
<dbReference type="GO" id="GO:0005886">
    <property type="term" value="C:plasma membrane"/>
    <property type="evidence" value="ECO:0007669"/>
    <property type="project" value="UniProtKB-SubCell"/>
</dbReference>
<feature type="domain" description="DUF3817" evidence="7">
    <location>
        <begin position="21"/>
        <end position="103"/>
    </location>
</feature>
<keyword evidence="2" id="KW-1003">Cell membrane</keyword>
<dbReference type="AlphaFoldDB" id="A0A7I9XJP3"/>
<reference evidence="8 9" key="1">
    <citation type="journal article" date="2019" name="Emerg. Microbes Infect.">
        <title>Comprehensive subspecies identification of 175 nontuberculous mycobacteria species based on 7547 genomic profiles.</title>
        <authorList>
            <person name="Matsumoto Y."/>
            <person name="Kinjo T."/>
            <person name="Motooka D."/>
            <person name="Nabeya D."/>
            <person name="Jung N."/>
            <person name="Uechi K."/>
            <person name="Horii T."/>
            <person name="Iida T."/>
            <person name="Fujita J."/>
            <person name="Nakamura S."/>
        </authorList>
    </citation>
    <scope>NUCLEOTIDE SEQUENCE [LARGE SCALE GENOMIC DNA]</scope>
    <source>
        <strain evidence="8 9">JCM 16017</strain>
    </source>
</reference>
<comment type="subcellular location">
    <subcellularLocation>
        <location evidence="1">Cell membrane</location>
        <topology evidence="1">Multi-pass membrane protein</topology>
    </subcellularLocation>
</comment>
<evidence type="ECO:0000256" key="6">
    <source>
        <dbReference type="SAM" id="Phobius"/>
    </source>
</evidence>
<dbReference type="PANTHER" id="PTHR40077">
    <property type="entry name" value="MEMBRANE PROTEIN-RELATED"/>
    <property type="match status" value="1"/>
</dbReference>
<keyword evidence="3 6" id="KW-0812">Transmembrane</keyword>
<organism evidence="8 9">
    <name type="scientific">Mycolicibacter senuensis</name>
    <dbReference type="NCBI Taxonomy" id="386913"/>
    <lineage>
        <taxon>Bacteria</taxon>
        <taxon>Bacillati</taxon>
        <taxon>Actinomycetota</taxon>
        <taxon>Actinomycetes</taxon>
        <taxon>Mycobacteriales</taxon>
        <taxon>Mycobacteriaceae</taxon>
        <taxon>Mycolicibacter</taxon>
    </lineage>
</organism>
<proteinExistence type="predicted"/>
<evidence type="ECO:0000256" key="2">
    <source>
        <dbReference type="ARBA" id="ARBA00022475"/>
    </source>
</evidence>
<sequence>MTETPAQAAPAEKIRSALLPYRVLAWATGVWLIALCYQIVVRYVIKVDNPPTWIGVVHGWVYFAYLLATLNLAVKVRWRLGKTIGVLLAGTIPLLGIIVEHFQSRNIKAQFNL</sequence>
<feature type="transmembrane region" description="Helical" evidence="6">
    <location>
        <begin position="51"/>
        <end position="72"/>
    </location>
</feature>
<dbReference type="Proteomes" id="UP000465263">
    <property type="component" value="Unassembled WGS sequence"/>
</dbReference>
<evidence type="ECO:0000256" key="4">
    <source>
        <dbReference type="ARBA" id="ARBA00022989"/>
    </source>
</evidence>
<evidence type="ECO:0000256" key="3">
    <source>
        <dbReference type="ARBA" id="ARBA00022692"/>
    </source>
</evidence>
<dbReference type="PANTHER" id="PTHR40077:SF2">
    <property type="entry name" value="MEMBRANE PROTEIN"/>
    <property type="match status" value="1"/>
</dbReference>
<dbReference type="OrthoDB" id="9342687at2"/>
<keyword evidence="5 6" id="KW-0472">Membrane</keyword>
<dbReference type="EMBL" id="BLKV01000001">
    <property type="protein sequence ID" value="GFG70211.1"/>
    <property type="molecule type" value="Genomic_DNA"/>
</dbReference>
<evidence type="ECO:0000313" key="8">
    <source>
        <dbReference type="EMBL" id="GFG70211.1"/>
    </source>
</evidence>
<feature type="transmembrane region" description="Helical" evidence="6">
    <location>
        <begin position="23"/>
        <end position="45"/>
    </location>
</feature>
<accession>A0A7I9XJP3</accession>
<gene>
    <name evidence="8" type="ORF">MSEN_19310</name>
</gene>
<evidence type="ECO:0000256" key="1">
    <source>
        <dbReference type="ARBA" id="ARBA00004651"/>
    </source>
</evidence>
<evidence type="ECO:0000313" key="9">
    <source>
        <dbReference type="Proteomes" id="UP000465263"/>
    </source>
</evidence>